<sequence>MKFVRTEIRSLLLAPPQGRGDDIENNKFIRLEAVMIVPTHYTARRAANSRVCVGRPVTRSDHSVTLTDFITTSKSCSARWSKILMS</sequence>
<keyword evidence="2" id="KW-1185">Reference proteome</keyword>
<evidence type="ECO:0000313" key="1">
    <source>
        <dbReference type="EMBL" id="GFO06928.1"/>
    </source>
</evidence>
<protein>
    <submittedName>
        <fullName evidence="1">Uncharacterized protein</fullName>
    </submittedName>
</protein>
<organism evidence="1 2">
    <name type="scientific">Plakobranchus ocellatus</name>
    <dbReference type="NCBI Taxonomy" id="259542"/>
    <lineage>
        <taxon>Eukaryota</taxon>
        <taxon>Metazoa</taxon>
        <taxon>Spiralia</taxon>
        <taxon>Lophotrochozoa</taxon>
        <taxon>Mollusca</taxon>
        <taxon>Gastropoda</taxon>
        <taxon>Heterobranchia</taxon>
        <taxon>Euthyneura</taxon>
        <taxon>Panpulmonata</taxon>
        <taxon>Sacoglossa</taxon>
        <taxon>Placobranchoidea</taxon>
        <taxon>Plakobranchidae</taxon>
        <taxon>Plakobranchus</taxon>
    </lineage>
</organism>
<proteinExistence type="predicted"/>
<dbReference type="EMBL" id="BLXT01003828">
    <property type="protein sequence ID" value="GFO06928.1"/>
    <property type="molecule type" value="Genomic_DNA"/>
</dbReference>
<evidence type="ECO:0000313" key="2">
    <source>
        <dbReference type="Proteomes" id="UP000735302"/>
    </source>
</evidence>
<dbReference type="Proteomes" id="UP000735302">
    <property type="component" value="Unassembled WGS sequence"/>
</dbReference>
<gene>
    <name evidence="1" type="ORF">PoB_003343300</name>
</gene>
<accession>A0AAV4AK83</accession>
<comment type="caution">
    <text evidence="1">The sequence shown here is derived from an EMBL/GenBank/DDBJ whole genome shotgun (WGS) entry which is preliminary data.</text>
</comment>
<dbReference type="AlphaFoldDB" id="A0AAV4AK83"/>
<reference evidence="1 2" key="1">
    <citation type="journal article" date="2021" name="Elife">
        <title>Chloroplast acquisition without the gene transfer in kleptoplastic sea slugs, Plakobranchus ocellatus.</title>
        <authorList>
            <person name="Maeda T."/>
            <person name="Takahashi S."/>
            <person name="Yoshida T."/>
            <person name="Shimamura S."/>
            <person name="Takaki Y."/>
            <person name="Nagai Y."/>
            <person name="Toyoda A."/>
            <person name="Suzuki Y."/>
            <person name="Arimoto A."/>
            <person name="Ishii H."/>
            <person name="Satoh N."/>
            <person name="Nishiyama T."/>
            <person name="Hasebe M."/>
            <person name="Maruyama T."/>
            <person name="Minagawa J."/>
            <person name="Obokata J."/>
            <person name="Shigenobu S."/>
        </authorList>
    </citation>
    <scope>NUCLEOTIDE SEQUENCE [LARGE SCALE GENOMIC DNA]</scope>
</reference>
<name>A0AAV4AK83_9GAST</name>